<feature type="transmembrane region" description="Helical" evidence="1">
    <location>
        <begin position="739"/>
        <end position="756"/>
    </location>
</feature>
<reference evidence="4" key="2">
    <citation type="journal article" date="2021" name="PeerJ">
        <title>Extensive microbial diversity within the chicken gut microbiome revealed by metagenomics and culture.</title>
        <authorList>
            <person name="Gilroy R."/>
            <person name="Ravi A."/>
            <person name="Getino M."/>
            <person name="Pursley I."/>
            <person name="Horton D.L."/>
            <person name="Alikhan N.F."/>
            <person name="Baker D."/>
            <person name="Gharbi K."/>
            <person name="Hall N."/>
            <person name="Watson M."/>
            <person name="Adriaenssens E.M."/>
            <person name="Foster-Nyarko E."/>
            <person name="Jarju S."/>
            <person name="Secka A."/>
            <person name="Antonio M."/>
            <person name="Oren A."/>
            <person name="Chaudhuri R.R."/>
            <person name="La Ragione R."/>
            <person name="Hildebrand F."/>
            <person name="Pallen M.J."/>
        </authorList>
    </citation>
    <scope>NUCLEOTIDE SEQUENCE</scope>
    <source>
        <strain evidence="4">CHK195-4489</strain>
    </source>
</reference>
<organism evidence="4 5">
    <name type="scientific">Candidatus Egerieisoma faecipullorum</name>
    <dbReference type="NCBI Taxonomy" id="2840963"/>
    <lineage>
        <taxon>Bacteria</taxon>
        <taxon>Bacillati</taxon>
        <taxon>Bacillota</taxon>
        <taxon>Clostridia</taxon>
        <taxon>Eubacteriales</taxon>
        <taxon>Clostridiaceae</taxon>
        <taxon>Clostridiaceae incertae sedis</taxon>
        <taxon>Candidatus Egerieisoma</taxon>
    </lineage>
</organism>
<reference evidence="4" key="1">
    <citation type="submission" date="2020-10" db="EMBL/GenBank/DDBJ databases">
        <authorList>
            <person name="Gilroy R."/>
        </authorList>
    </citation>
    <scope>NUCLEOTIDE SEQUENCE</scope>
    <source>
        <strain evidence="4">CHK195-4489</strain>
    </source>
</reference>
<dbReference type="Gene3D" id="2.60.40.1140">
    <property type="entry name" value="Collagen-binding surface protein Cna, B-type domain"/>
    <property type="match status" value="2"/>
</dbReference>
<comment type="caution">
    <text evidence="4">The sequence shown here is derived from an EMBL/GenBank/DDBJ whole genome shotgun (WGS) entry which is preliminary data.</text>
</comment>
<dbReference type="Gene3D" id="2.60.40.10">
    <property type="entry name" value="Immunoglobulins"/>
    <property type="match status" value="1"/>
</dbReference>
<evidence type="ECO:0000313" key="5">
    <source>
        <dbReference type="Proteomes" id="UP000824089"/>
    </source>
</evidence>
<dbReference type="Pfam" id="PF17802">
    <property type="entry name" value="SpaA"/>
    <property type="match status" value="1"/>
</dbReference>
<dbReference type="Proteomes" id="UP000824089">
    <property type="component" value="Unassembled WGS sequence"/>
</dbReference>
<feature type="domain" description="DUF7601" evidence="3">
    <location>
        <begin position="463"/>
        <end position="589"/>
    </location>
</feature>
<evidence type="ECO:0000259" key="3">
    <source>
        <dbReference type="Pfam" id="PF24547"/>
    </source>
</evidence>
<dbReference type="InterPro" id="IPR055382">
    <property type="entry name" value="DUF7601"/>
</dbReference>
<feature type="non-terminal residue" evidence="4">
    <location>
        <position position="1"/>
    </location>
</feature>
<evidence type="ECO:0000256" key="1">
    <source>
        <dbReference type="SAM" id="Phobius"/>
    </source>
</evidence>
<keyword evidence="1" id="KW-0472">Membrane</keyword>
<feature type="domain" description="SpaA-like prealbumin fold" evidence="2">
    <location>
        <begin position="596"/>
        <end position="696"/>
    </location>
</feature>
<dbReference type="InterPro" id="IPR041033">
    <property type="entry name" value="SpaA_PFL_dom_1"/>
</dbReference>
<gene>
    <name evidence="4" type="ORF">IAD50_03115</name>
</gene>
<dbReference type="Pfam" id="PF24547">
    <property type="entry name" value="DUF7601"/>
    <property type="match status" value="1"/>
</dbReference>
<keyword evidence="1" id="KW-1133">Transmembrane helix</keyword>
<proteinExistence type="predicted"/>
<dbReference type="AlphaFoldDB" id="A0A9D1L9M1"/>
<dbReference type="EMBL" id="DVMM01000063">
    <property type="protein sequence ID" value="HIU29270.1"/>
    <property type="molecule type" value="Genomic_DNA"/>
</dbReference>
<evidence type="ECO:0000259" key="2">
    <source>
        <dbReference type="Pfam" id="PF17802"/>
    </source>
</evidence>
<accession>A0A9D1L9M1</accession>
<dbReference type="InterPro" id="IPR013783">
    <property type="entry name" value="Ig-like_fold"/>
</dbReference>
<sequence>KKNADGSAFSLQSMATNGTLGFWLRKAAAGADGQTLDSVYIGETKLLEGTDYHVYEPTVSDLSGYENLSGLLSVETLVQVYDQGYGSLSVTKKTENTPDGSAAENEIFHFRVYSVFENATKLVLTKTDASGSPLFDGKTGTPVTVDFTGTLNVRLRQTLASAQPDQDTVTNIAVDFQNGVGMFYLQPDYEVEYVYIPENRSHAIFSGLTADESVVGLVETRVTLSDSSQNGDGTVCAVHVAFREMTHAHTVTFTDGAGTFYRNPDYAIQSVKFANGATYKVDAAEGENGLTATSRIQYTTLANILNVPVQGEVDVAFTEADNTPSPNNRVVTNAAFPPSNGDFGSIEVNDGDVTVYADADSGGYKIAYSLASDTYKDASVAQFALYSGQTITIEGFPAGATYYVYEYAVGDGSRDLSDWNTVITADAAGEDLLPEYGYRAAKGTILLNGGTQSVIFTNSAHVGQLTVSKTVSGDQATEADREKEFSFTVTIKDSDGKPLAGTYAYKGGAADGTAAPADGTLTLTDGSAVFTLKHGQSITIGEIPKGATYEVRETDSTGYTVVLNEDEDADGIAEGTIVKDGTSNAAFTNLKLSALSFTKVAAEAHDTVLSGAQFQLFQLECNDTSHDHSDDLVYEADDCWKLVNTGESGTDGRVSFGNLTAGSEYRLVETKAPDGRVLPEGQWKVTTDATNLIEIAAVGARDGRLPLAFAVDEATGALLLPNARPMDIPSSGGFGEQPFLITGGLLMLTALGIILIKKPRGKRTASKEKQ</sequence>
<evidence type="ECO:0000313" key="4">
    <source>
        <dbReference type="EMBL" id="HIU29270.1"/>
    </source>
</evidence>
<protein>
    <submittedName>
        <fullName evidence="4">Uncharacterized protein</fullName>
    </submittedName>
</protein>
<keyword evidence="1" id="KW-0812">Transmembrane</keyword>
<name>A0A9D1L9M1_9CLOT</name>